<dbReference type="SMART" id="SM00448">
    <property type="entry name" value="REC"/>
    <property type="match status" value="1"/>
</dbReference>
<dbReference type="GO" id="GO:0000155">
    <property type="term" value="F:phosphorelay sensor kinase activity"/>
    <property type="evidence" value="ECO:0007669"/>
    <property type="project" value="InterPro"/>
</dbReference>
<comment type="caution">
    <text evidence="9">The sequence shown here is derived from an EMBL/GenBank/DDBJ whole genome shotgun (WGS) entry which is preliminary data.</text>
</comment>
<feature type="domain" description="PAS" evidence="7">
    <location>
        <begin position="331"/>
        <end position="402"/>
    </location>
</feature>
<dbReference type="InterPro" id="IPR036890">
    <property type="entry name" value="HATPase_C_sf"/>
</dbReference>
<dbReference type="PROSITE" id="PS50113">
    <property type="entry name" value="PAC"/>
    <property type="match status" value="1"/>
</dbReference>
<dbReference type="PANTHER" id="PTHR43065:SF42">
    <property type="entry name" value="TWO-COMPONENT SENSOR PPRA"/>
    <property type="match status" value="1"/>
</dbReference>
<dbReference type="InterPro" id="IPR003594">
    <property type="entry name" value="HATPase_dom"/>
</dbReference>
<dbReference type="PROSITE" id="PS50109">
    <property type="entry name" value="HIS_KIN"/>
    <property type="match status" value="1"/>
</dbReference>
<evidence type="ECO:0000313" key="10">
    <source>
        <dbReference type="Proteomes" id="UP000004162"/>
    </source>
</evidence>
<dbReference type="PROSITE" id="PS50112">
    <property type="entry name" value="PAS"/>
    <property type="match status" value="1"/>
</dbReference>
<evidence type="ECO:0000256" key="4">
    <source>
        <dbReference type="PROSITE-ProRule" id="PRU00169"/>
    </source>
</evidence>
<evidence type="ECO:0000256" key="2">
    <source>
        <dbReference type="ARBA" id="ARBA00012438"/>
    </source>
</evidence>
<accession>Q0YQ87</accession>
<dbReference type="Pfam" id="PF02518">
    <property type="entry name" value="HATPase_c"/>
    <property type="match status" value="1"/>
</dbReference>
<feature type="domain" description="PAC" evidence="8">
    <location>
        <begin position="278"/>
        <end position="330"/>
    </location>
</feature>
<dbReference type="Gene3D" id="3.30.450.20">
    <property type="entry name" value="PAS domain"/>
    <property type="match status" value="3"/>
</dbReference>
<dbReference type="NCBIfam" id="TIGR00229">
    <property type="entry name" value="sensory_box"/>
    <property type="match status" value="2"/>
</dbReference>
<dbReference type="SMART" id="SM00387">
    <property type="entry name" value="HATPase_c"/>
    <property type="match status" value="1"/>
</dbReference>
<dbReference type="EMBL" id="AASE01000019">
    <property type="protein sequence ID" value="EAT58467.1"/>
    <property type="molecule type" value="Genomic_DNA"/>
</dbReference>
<dbReference type="Gene3D" id="1.10.287.130">
    <property type="match status" value="1"/>
</dbReference>
<dbReference type="SUPFAM" id="SSF55785">
    <property type="entry name" value="PYP-like sensor domain (PAS domain)"/>
    <property type="match status" value="3"/>
</dbReference>
<dbReference type="InterPro" id="IPR000700">
    <property type="entry name" value="PAS-assoc_C"/>
</dbReference>
<dbReference type="Pfam" id="PF13426">
    <property type="entry name" value="PAS_9"/>
    <property type="match status" value="2"/>
</dbReference>
<keyword evidence="9" id="KW-0418">Kinase</keyword>
<dbReference type="SMART" id="SM00086">
    <property type="entry name" value="PAC"/>
    <property type="match status" value="2"/>
</dbReference>
<dbReference type="SMART" id="SM00091">
    <property type="entry name" value="PAS"/>
    <property type="match status" value="3"/>
</dbReference>
<dbReference type="InterPro" id="IPR001789">
    <property type="entry name" value="Sig_transdc_resp-reg_receiver"/>
</dbReference>
<dbReference type="SUPFAM" id="SSF47384">
    <property type="entry name" value="Homodimeric domain of signal transducing histidine kinase"/>
    <property type="match status" value="1"/>
</dbReference>
<dbReference type="EC" id="2.7.13.3" evidence="2"/>
<dbReference type="Gene3D" id="3.40.50.2300">
    <property type="match status" value="1"/>
</dbReference>
<dbReference type="PRINTS" id="PR00344">
    <property type="entry name" value="BCTRLSENSOR"/>
</dbReference>
<dbReference type="Proteomes" id="UP000004162">
    <property type="component" value="Unassembled WGS sequence"/>
</dbReference>
<dbReference type="AlphaFoldDB" id="Q0YQ87"/>
<reference evidence="9 10" key="1">
    <citation type="submission" date="2006-07" db="EMBL/GenBank/DDBJ databases">
        <title>Annotation of the draft genome assembly of Chlorobium ferroxidans DSM 13031.</title>
        <authorList>
            <consortium name="US DOE Joint Genome Institute (JGI-ORNL)"/>
            <person name="Larimer F."/>
            <person name="Land M."/>
            <person name="Hauser L."/>
        </authorList>
    </citation>
    <scope>NUCLEOTIDE SEQUENCE [LARGE SCALE GENOMIC DNA]</scope>
    <source>
        <strain evidence="9 10">DSM 13031</strain>
    </source>
</reference>
<dbReference type="SUPFAM" id="SSF55874">
    <property type="entry name" value="ATPase domain of HSP90 chaperone/DNA topoisomerase II/histidine kinase"/>
    <property type="match status" value="1"/>
</dbReference>
<dbReference type="Pfam" id="PF08447">
    <property type="entry name" value="PAS_3"/>
    <property type="match status" value="1"/>
</dbReference>
<keyword evidence="9" id="KW-0547">Nucleotide-binding</keyword>
<comment type="catalytic activity">
    <reaction evidence="1">
        <text>ATP + protein L-histidine = ADP + protein N-phospho-L-histidine.</text>
        <dbReference type="EC" id="2.7.13.3"/>
    </reaction>
</comment>
<reference evidence="9 10" key="2">
    <citation type="submission" date="2006-07" db="EMBL/GenBank/DDBJ databases">
        <title>Sequencing of the draft genome and assembly of Chlorobium ferroxidans DSM 13031.</title>
        <authorList>
            <consortium name="US DOE Joint Genome Institute (JGI-PGF)"/>
            <person name="Copeland A."/>
            <person name="Lucas S."/>
            <person name="Lapidus A."/>
            <person name="Barry K."/>
            <person name="Glavina del Rio T."/>
            <person name="Dalin E."/>
            <person name="Tice H."/>
            <person name="Bruce D."/>
            <person name="Pitluck S."/>
            <person name="Richardson P."/>
        </authorList>
    </citation>
    <scope>NUCLEOTIDE SEQUENCE [LARGE SCALE GENOMIC DNA]</scope>
    <source>
        <strain evidence="9 10">DSM 13031</strain>
    </source>
</reference>
<dbReference type="InterPro" id="IPR004358">
    <property type="entry name" value="Sig_transdc_His_kin-like_C"/>
</dbReference>
<evidence type="ECO:0000313" key="9">
    <source>
        <dbReference type="EMBL" id="EAT58467.1"/>
    </source>
</evidence>
<dbReference type="GO" id="GO:0005524">
    <property type="term" value="F:ATP binding"/>
    <property type="evidence" value="ECO:0007669"/>
    <property type="project" value="UniProtKB-KW"/>
</dbReference>
<dbReference type="InterPro" id="IPR005467">
    <property type="entry name" value="His_kinase_dom"/>
</dbReference>
<dbReference type="InterPro" id="IPR000014">
    <property type="entry name" value="PAS"/>
</dbReference>
<proteinExistence type="predicted"/>
<keyword evidence="9" id="KW-0067">ATP-binding</keyword>
<dbReference type="OrthoDB" id="9783713at2"/>
<name>Q0YQ87_9CHLB</name>
<dbReference type="PANTHER" id="PTHR43065">
    <property type="entry name" value="SENSOR HISTIDINE KINASE"/>
    <property type="match status" value="1"/>
</dbReference>
<feature type="domain" description="Histidine kinase" evidence="5">
    <location>
        <begin position="476"/>
        <end position="697"/>
    </location>
</feature>
<dbReference type="InterPro" id="IPR036097">
    <property type="entry name" value="HisK_dim/P_sf"/>
</dbReference>
<evidence type="ECO:0000259" key="7">
    <source>
        <dbReference type="PROSITE" id="PS50112"/>
    </source>
</evidence>
<keyword evidence="10" id="KW-1185">Reference proteome</keyword>
<evidence type="ECO:0000259" key="6">
    <source>
        <dbReference type="PROSITE" id="PS50110"/>
    </source>
</evidence>
<dbReference type="InterPro" id="IPR035965">
    <property type="entry name" value="PAS-like_dom_sf"/>
</dbReference>
<feature type="modified residue" description="4-aspartylphosphate" evidence="4">
    <location>
        <position position="769"/>
    </location>
</feature>
<dbReference type="Gene3D" id="3.30.565.10">
    <property type="entry name" value="Histidine kinase-like ATPase, C-terminal domain"/>
    <property type="match status" value="1"/>
</dbReference>
<dbReference type="PROSITE" id="PS50110">
    <property type="entry name" value="RESPONSE_REGULATORY"/>
    <property type="match status" value="1"/>
</dbReference>
<keyword evidence="9" id="KW-0808">Transferase</keyword>
<dbReference type="SMART" id="SM00388">
    <property type="entry name" value="HisKA"/>
    <property type="match status" value="1"/>
</dbReference>
<evidence type="ECO:0000256" key="3">
    <source>
        <dbReference type="ARBA" id="ARBA00022553"/>
    </source>
</evidence>
<dbReference type="InterPro" id="IPR003661">
    <property type="entry name" value="HisK_dim/P_dom"/>
</dbReference>
<evidence type="ECO:0000256" key="1">
    <source>
        <dbReference type="ARBA" id="ARBA00000085"/>
    </source>
</evidence>
<keyword evidence="3 4" id="KW-0597">Phosphoprotein</keyword>
<sequence length="840" mass="94656">MFMNQKRPDSDTLSELCAKAEAGLRNSQDNAVEFSASPEEMRRLIHELTVHQLELNMQHEELFQSRIELEKSLNRYADLYDFAPVGYLTLSRESRIVEGNLTAAKILGVSRSLLPDKYLYNFITAYDRTPFTAFIEQVFTLKGEPSYCEVSLKPKAVQADQLHLATPSSVRMDAVLNDNGENCRLVLTDVTRQQKAEHVISANHERQQLILKETHSGIWEWDIKSNTNVWSDELWPMYGLEQNDLEASYELWKECIEPRERSAVETAVWHAVQQGEDFSIEWRVRNCPDPGRWLMSKGIPYKDQTGEITRYVGIVVDITELKRARQIGIEERLFTKNVIESIPGAYYIIDTNGSYIGWNAFLRDEIVGKPESEMLHTPVGSVLHPEDLPVVQQKIINVIEHGIEEKVEARVLLRGGPEFRWYLLTGKKIIIDGNTCVIGTGIDITEQKQIEEENAQLEMQLVQSQKMEMLGTLAGGIAHDFNNMLGVILGYTEMLLDEFSPADAHYLDIDAIREAAARSAELTQQLLAFARKQTIVPEVFQLNASVEKMLPMLRRLIGENITLHFVPATNKTQIKIDPSQIDQILVNLCVNARDSITGNGQITIKINRCDIAESSSELSKKVVEYLALSVNDDGCGIAKNDIPHIFEPFFTTKEQGKGTGLGLSTIYGIVKQNNGRIDCKSESGIGTTITVYLPLNRDQSASEREEVSDPLTHQGDHTILIVEDEPGILKLCKLMLERKGYRVLVAETPRDAITLADKYNEKIDLLLTDVIMPEMNGQDLSEIILAVRPDIKILFMSGYTADALGGTTNIHTEHHFIRKPFTITSLNNAVFDTLNADNPL</sequence>
<dbReference type="InterPro" id="IPR013655">
    <property type="entry name" value="PAS_fold_3"/>
</dbReference>
<dbReference type="SUPFAM" id="SSF52172">
    <property type="entry name" value="CheY-like"/>
    <property type="match status" value="1"/>
</dbReference>
<evidence type="ECO:0000259" key="5">
    <source>
        <dbReference type="PROSITE" id="PS50109"/>
    </source>
</evidence>
<dbReference type="InterPro" id="IPR011006">
    <property type="entry name" value="CheY-like_superfamily"/>
</dbReference>
<dbReference type="CDD" id="cd00130">
    <property type="entry name" value="PAS"/>
    <property type="match status" value="2"/>
</dbReference>
<feature type="domain" description="Response regulatory" evidence="6">
    <location>
        <begin position="718"/>
        <end position="834"/>
    </location>
</feature>
<dbReference type="CDD" id="cd00082">
    <property type="entry name" value="HisKA"/>
    <property type="match status" value="1"/>
</dbReference>
<dbReference type="Pfam" id="PF00512">
    <property type="entry name" value="HisKA"/>
    <property type="match status" value="1"/>
</dbReference>
<dbReference type="Pfam" id="PF00072">
    <property type="entry name" value="Response_reg"/>
    <property type="match status" value="1"/>
</dbReference>
<protein>
    <recommendedName>
        <fullName evidence="2">histidine kinase</fullName>
        <ecNumber evidence="2">2.7.13.3</ecNumber>
    </recommendedName>
</protein>
<evidence type="ECO:0000259" key="8">
    <source>
        <dbReference type="PROSITE" id="PS50113"/>
    </source>
</evidence>
<gene>
    <name evidence="9" type="ORF">CferDRAFT_0474</name>
</gene>
<dbReference type="InterPro" id="IPR001610">
    <property type="entry name" value="PAC"/>
</dbReference>
<organism evidence="9 10">
    <name type="scientific">Chlorobium ferrooxidans DSM 13031</name>
    <dbReference type="NCBI Taxonomy" id="377431"/>
    <lineage>
        <taxon>Bacteria</taxon>
        <taxon>Pseudomonadati</taxon>
        <taxon>Chlorobiota</taxon>
        <taxon>Chlorobiia</taxon>
        <taxon>Chlorobiales</taxon>
        <taxon>Chlorobiaceae</taxon>
        <taxon>Chlorobium/Pelodictyon group</taxon>
        <taxon>Chlorobium</taxon>
    </lineage>
</organism>